<keyword evidence="1" id="KW-0675">Receptor</keyword>
<evidence type="ECO:0000313" key="1">
    <source>
        <dbReference type="EMBL" id="RXR32544.1"/>
    </source>
</evidence>
<dbReference type="OrthoDB" id="179386at2"/>
<dbReference type="Gene3D" id="3.40.50.620">
    <property type="entry name" value="HUPs"/>
    <property type="match status" value="1"/>
</dbReference>
<dbReference type="InterPro" id="IPR014729">
    <property type="entry name" value="Rossmann-like_a/b/a_fold"/>
</dbReference>
<proteinExistence type="predicted"/>
<dbReference type="EMBL" id="SBKQ01000006">
    <property type="protein sequence ID" value="RXR32544.1"/>
    <property type="molecule type" value="Genomic_DNA"/>
</dbReference>
<dbReference type="SUPFAM" id="SSF52374">
    <property type="entry name" value="Nucleotidylyl transferase"/>
    <property type="match status" value="1"/>
</dbReference>
<sequence>MERIAMEIKLKGDRAIEQIPSIKDKALRINLNENIYGTFAEIGAGQETVRHFFRSGGSSGTIAKAMSAYDKDFSDAIYGVEKDGRYVTESRLKKMLTHEVDLIEKRLDRVKHPNKMFFSYANTVATIDFAKQFKGHGWVGIKYQIEPDEDYNEIILHIRFKENDARLQQETLGILGVNLIYGAFYKYNDPKKLLRYLYDHLDKDQLEIDTINFSGPRFANVDNRLMSLQLVKNGMTDAVMFGPDGNNILPASILYKKNILALRGSFRPVTRVNMDMYEKSLEMFLGENKVEADNTLVIFEITLSNLRSEGEIDERDFMDRAELLCSLGQYVMISNFQEYYRVVEYFSNYTKARMGLAMGVNNLVDIFDEKYYRHLSGGILEAFGKLFYRDLKVFLYPMKEENGEITNSENLKVHPRMKELYKFFKFNGKVVDIEIANQNNLEIYSRHVLRMIAKGTDGWEEMLPKGVAEIIKKNNLFGYDPKKIIEKHTN</sequence>
<evidence type="ECO:0000313" key="2">
    <source>
        <dbReference type="Proteomes" id="UP000289734"/>
    </source>
</evidence>
<organism evidence="1 2">
    <name type="scientific">Flavobacterium piscinae</name>
    <dbReference type="NCBI Taxonomy" id="2506424"/>
    <lineage>
        <taxon>Bacteria</taxon>
        <taxon>Pseudomonadati</taxon>
        <taxon>Bacteroidota</taxon>
        <taxon>Flavobacteriia</taxon>
        <taxon>Flavobacteriales</taxon>
        <taxon>Flavobacteriaceae</taxon>
        <taxon>Flavobacterium</taxon>
    </lineage>
</organism>
<comment type="caution">
    <text evidence="1">The sequence shown here is derived from an EMBL/GenBank/DDBJ whole genome shotgun (WGS) entry which is preliminary data.</text>
</comment>
<dbReference type="AlphaFoldDB" id="A0A4Q1KTX2"/>
<dbReference type="Proteomes" id="UP000289734">
    <property type="component" value="Unassembled WGS sequence"/>
</dbReference>
<gene>
    <name evidence="1" type="ORF">EQG68_06880</name>
</gene>
<accession>A0A4Q1KTX2</accession>
<reference evidence="2" key="1">
    <citation type="submission" date="2019-01" db="EMBL/GenBank/DDBJ databases">
        <title>Cytophagaceae bacterium strain CAR-16.</title>
        <authorList>
            <person name="Chen W.-M."/>
        </authorList>
    </citation>
    <scope>NUCLEOTIDE SEQUENCE [LARGE SCALE GENOMIC DNA]</scope>
    <source>
        <strain evidence="2">ICH-30</strain>
    </source>
</reference>
<name>A0A4Q1KTX2_9FLAO</name>
<keyword evidence="2" id="KW-1185">Reference proteome</keyword>
<protein>
    <submittedName>
        <fullName evidence="1">TonB-dependent receptor</fullName>
    </submittedName>
</protein>